<dbReference type="CDD" id="cd01949">
    <property type="entry name" value="GGDEF"/>
    <property type="match status" value="1"/>
</dbReference>
<dbReference type="PROSITE" id="PS51257">
    <property type="entry name" value="PROKAR_LIPOPROTEIN"/>
    <property type="match status" value="1"/>
</dbReference>
<gene>
    <name evidence="5" type="ORF">Bxe_C1066</name>
</gene>
<dbReference type="RefSeq" id="WP_011494180.1">
    <property type="nucleotide sequence ID" value="NC_007953.1"/>
</dbReference>
<dbReference type="PROSITE" id="PS50887">
    <property type="entry name" value="GGDEF"/>
    <property type="match status" value="1"/>
</dbReference>
<keyword evidence="3" id="KW-0812">Transmembrane</keyword>
<feature type="transmembrane region" description="Helical" evidence="3">
    <location>
        <begin position="270"/>
        <end position="293"/>
    </location>
</feature>
<reference evidence="5 6" key="1">
    <citation type="journal article" date="2006" name="Proc. Natl. Acad. Sci. U.S.A.">
        <title>Burkholderia xenovorans LB400 harbors a multi-replicon, 9.73-Mbp genome shaped for versatility.</title>
        <authorList>
            <person name="Chain P.S."/>
            <person name="Denef V.J."/>
            <person name="Konstantinidis K.T."/>
            <person name="Vergez L.M."/>
            <person name="Agullo L."/>
            <person name="Reyes V.L."/>
            <person name="Hauser L."/>
            <person name="Cordova M."/>
            <person name="Gomez L."/>
            <person name="Gonzalez M."/>
            <person name="Land M."/>
            <person name="Lao V."/>
            <person name="Larimer F."/>
            <person name="LiPuma J.J."/>
            <person name="Mahenthiralingam E."/>
            <person name="Malfatti S.A."/>
            <person name="Marx C.J."/>
            <person name="Parnell J.J."/>
            <person name="Ramette A."/>
            <person name="Richardson P."/>
            <person name="Seeger M."/>
            <person name="Smith D."/>
            <person name="Spilker T."/>
            <person name="Sul W.J."/>
            <person name="Tsoi T.V."/>
            <person name="Ulrich L.E."/>
            <person name="Zhulin I.B."/>
            <person name="Tiedje J.M."/>
        </authorList>
    </citation>
    <scope>NUCLEOTIDE SEQUENCE [LARGE SCALE GENOMIC DNA]</scope>
    <source>
        <strain evidence="5 6">LB400</strain>
    </source>
</reference>
<dbReference type="EMBL" id="CP000272">
    <property type="protein sequence ID" value="ABE36933.1"/>
    <property type="molecule type" value="Genomic_DNA"/>
</dbReference>
<feature type="domain" description="GGDEF" evidence="4">
    <location>
        <begin position="357"/>
        <end position="504"/>
    </location>
</feature>
<organism evidence="5 6">
    <name type="scientific">Paraburkholderia xenovorans (strain LB400)</name>
    <dbReference type="NCBI Taxonomy" id="266265"/>
    <lineage>
        <taxon>Bacteria</taxon>
        <taxon>Pseudomonadati</taxon>
        <taxon>Pseudomonadota</taxon>
        <taxon>Betaproteobacteria</taxon>
        <taxon>Burkholderiales</taxon>
        <taxon>Burkholderiaceae</taxon>
        <taxon>Paraburkholderia</taxon>
    </lineage>
</organism>
<dbReference type="Gene3D" id="3.30.70.270">
    <property type="match status" value="1"/>
</dbReference>
<dbReference type="AlphaFoldDB" id="Q13G56"/>
<accession>Q13G56</accession>
<dbReference type="InterPro" id="IPR043128">
    <property type="entry name" value="Rev_trsase/Diguanyl_cyclase"/>
</dbReference>
<dbReference type="KEGG" id="bxb:DR64_8735"/>
<keyword evidence="3" id="KW-1133">Transmembrane helix</keyword>
<dbReference type="InterPro" id="IPR029787">
    <property type="entry name" value="Nucleotide_cyclase"/>
</dbReference>
<dbReference type="FunFam" id="3.30.70.270:FF:000001">
    <property type="entry name" value="Diguanylate cyclase domain protein"/>
    <property type="match status" value="1"/>
</dbReference>
<feature type="transmembrane region" description="Helical" evidence="3">
    <location>
        <begin position="120"/>
        <end position="139"/>
    </location>
</feature>
<dbReference type="GO" id="GO:0005886">
    <property type="term" value="C:plasma membrane"/>
    <property type="evidence" value="ECO:0007669"/>
    <property type="project" value="TreeGrafter"/>
</dbReference>
<dbReference type="PANTHER" id="PTHR45138:SF9">
    <property type="entry name" value="DIGUANYLATE CYCLASE DGCM-RELATED"/>
    <property type="match status" value="1"/>
</dbReference>
<dbReference type="GO" id="GO:0052621">
    <property type="term" value="F:diguanylate cyclase activity"/>
    <property type="evidence" value="ECO:0007669"/>
    <property type="project" value="UniProtKB-EC"/>
</dbReference>
<sequence length="504" mass="54148">MRRFSQLLASTLAFTVFACFGIVLTRATWGVSSIWPANGLIAGLALDGTQTRERDIAIAVAAGGLAANLWLLPDRSAGLIFSLGNVVEVSAMSMSLRFFRAPLLAVPNPQGLYRFLTRAVLLPTLISALVVGVATHIALGWPALIVAASWLFSDALGIAIFLPLGYVCRRASRVLRRALARERLKTRLMRNCRNGFCAHAIVALVSVGSFHHAHWVPLYWVLPSLVLAVLWAGSYAAVTGTFITAAVAVVSTVREPFHSPFGTFARPADAIFDVQGFALACLLTSYLMAAVLADGRRYLAQVSASHHKQTELAERLWAANKELKALALQDALTGLANRRHFVASLDHAMRTAWVDRTAVAVIFIDVDWFKRFNDRYGHERGDAALCAVATALTDALTNELTDAFATDLAQRATVARIGGEEFAIVLPDADEASATQLAGSALARIRALSIAHEGSPHRNVTISVGVALSRGKAEAGASALLARADAAMYRAKREGRDRCVVLAD</sequence>
<dbReference type="SUPFAM" id="SSF55073">
    <property type="entry name" value="Nucleotide cyclase"/>
    <property type="match status" value="1"/>
</dbReference>
<feature type="transmembrane region" description="Helical" evidence="3">
    <location>
        <begin position="145"/>
        <end position="167"/>
    </location>
</feature>
<keyword evidence="3" id="KW-0472">Membrane</keyword>
<dbReference type="eggNOG" id="COG3447">
    <property type="taxonomic scope" value="Bacteria"/>
</dbReference>
<evidence type="ECO:0000256" key="2">
    <source>
        <dbReference type="ARBA" id="ARBA00034247"/>
    </source>
</evidence>
<dbReference type="Proteomes" id="UP000001817">
    <property type="component" value="Chromosome 3"/>
</dbReference>
<evidence type="ECO:0000259" key="4">
    <source>
        <dbReference type="PROSITE" id="PS50887"/>
    </source>
</evidence>
<feature type="transmembrane region" description="Helical" evidence="3">
    <location>
        <begin position="195"/>
        <end position="213"/>
    </location>
</feature>
<dbReference type="InterPro" id="IPR050469">
    <property type="entry name" value="Diguanylate_Cyclase"/>
</dbReference>
<dbReference type="Pfam" id="PF00990">
    <property type="entry name" value="GGDEF"/>
    <property type="match status" value="1"/>
</dbReference>
<dbReference type="GO" id="GO:1902201">
    <property type="term" value="P:negative regulation of bacterial-type flagellum-dependent cell motility"/>
    <property type="evidence" value="ECO:0007669"/>
    <property type="project" value="TreeGrafter"/>
</dbReference>
<dbReference type="PANTHER" id="PTHR45138">
    <property type="entry name" value="REGULATORY COMPONENTS OF SENSORY TRANSDUCTION SYSTEM"/>
    <property type="match status" value="1"/>
</dbReference>
<comment type="catalytic activity">
    <reaction evidence="2">
        <text>2 GTP = 3',3'-c-di-GMP + 2 diphosphate</text>
        <dbReference type="Rhea" id="RHEA:24898"/>
        <dbReference type="ChEBI" id="CHEBI:33019"/>
        <dbReference type="ChEBI" id="CHEBI:37565"/>
        <dbReference type="ChEBI" id="CHEBI:58805"/>
        <dbReference type="EC" id="2.7.7.65"/>
    </reaction>
</comment>
<dbReference type="KEGG" id="bxe:Bxe_C1066"/>
<evidence type="ECO:0000313" key="5">
    <source>
        <dbReference type="EMBL" id="ABE36933.1"/>
    </source>
</evidence>
<dbReference type="GO" id="GO:0043709">
    <property type="term" value="P:cell adhesion involved in single-species biofilm formation"/>
    <property type="evidence" value="ECO:0007669"/>
    <property type="project" value="TreeGrafter"/>
</dbReference>
<dbReference type="SMART" id="SM00267">
    <property type="entry name" value="GGDEF"/>
    <property type="match status" value="1"/>
</dbReference>
<dbReference type="EC" id="2.7.7.65" evidence="1"/>
<dbReference type="OrthoDB" id="9813903at2"/>
<evidence type="ECO:0000256" key="3">
    <source>
        <dbReference type="SAM" id="Phobius"/>
    </source>
</evidence>
<dbReference type="NCBIfam" id="TIGR00254">
    <property type="entry name" value="GGDEF"/>
    <property type="match status" value="1"/>
</dbReference>
<evidence type="ECO:0000256" key="1">
    <source>
        <dbReference type="ARBA" id="ARBA00012528"/>
    </source>
</evidence>
<evidence type="ECO:0000313" key="6">
    <source>
        <dbReference type="Proteomes" id="UP000001817"/>
    </source>
</evidence>
<name>Q13G56_PARXL</name>
<feature type="transmembrane region" description="Helical" evidence="3">
    <location>
        <begin position="225"/>
        <end position="250"/>
    </location>
</feature>
<feature type="transmembrane region" description="Helical" evidence="3">
    <location>
        <begin position="79"/>
        <end position="99"/>
    </location>
</feature>
<proteinExistence type="predicted"/>
<keyword evidence="6" id="KW-1185">Reference proteome</keyword>
<dbReference type="InterPro" id="IPR000160">
    <property type="entry name" value="GGDEF_dom"/>
</dbReference>
<dbReference type="STRING" id="266265.Bxe_C1066"/>
<protein>
    <recommendedName>
        <fullName evidence="1">diguanylate cyclase</fullName>
        <ecNumber evidence="1">2.7.7.65</ecNumber>
    </recommendedName>
</protein>
<dbReference type="eggNOG" id="COG3706">
    <property type="taxonomic scope" value="Bacteria"/>
</dbReference>